<dbReference type="EMBL" id="QJSW01000002">
    <property type="protein sequence ID" value="PYE51579.1"/>
    <property type="molecule type" value="Genomic_DNA"/>
</dbReference>
<gene>
    <name evidence="2" type="ORF">DFQ00_102374</name>
</gene>
<proteinExistence type="predicted"/>
<accession>A0A2V4WT91</accession>
<keyword evidence="1" id="KW-0472">Membrane</keyword>
<comment type="caution">
    <text evidence="2">The sequence shown here is derived from an EMBL/GenBank/DDBJ whole genome shotgun (WGS) entry which is preliminary data.</text>
</comment>
<evidence type="ECO:0000313" key="2">
    <source>
        <dbReference type="EMBL" id="PYE51579.1"/>
    </source>
</evidence>
<reference evidence="2 3" key="1">
    <citation type="submission" date="2018-06" db="EMBL/GenBank/DDBJ databases">
        <title>Genomic Encyclopedia of Type Strains, Phase III (KMG-III): the genomes of soil and plant-associated and newly described type strains.</title>
        <authorList>
            <person name="Whitman W."/>
        </authorList>
    </citation>
    <scope>NUCLEOTIDE SEQUENCE [LARGE SCALE GENOMIC DNA]</scope>
    <source>
        <strain evidence="2 3">CECT 7022</strain>
    </source>
</reference>
<keyword evidence="1" id="KW-0812">Transmembrane</keyword>
<sequence>MLMLNDAWSLVAIIIGLIGIIVSFKKKKYFGVAGYVLLITVFAYILLSSPDPFSIY</sequence>
<dbReference type="AlphaFoldDB" id="A0A2V4WT91"/>
<dbReference type="Proteomes" id="UP000247790">
    <property type="component" value="Unassembled WGS sequence"/>
</dbReference>
<keyword evidence="1" id="KW-1133">Transmembrane helix</keyword>
<evidence type="ECO:0000256" key="1">
    <source>
        <dbReference type="SAM" id="Phobius"/>
    </source>
</evidence>
<feature type="transmembrane region" description="Helical" evidence="1">
    <location>
        <begin position="6"/>
        <end position="24"/>
    </location>
</feature>
<organism evidence="2 3">
    <name type="scientific">Paenibacillus barcinonensis</name>
    <dbReference type="NCBI Taxonomy" id="198119"/>
    <lineage>
        <taxon>Bacteria</taxon>
        <taxon>Bacillati</taxon>
        <taxon>Bacillota</taxon>
        <taxon>Bacilli</taxon>
        <taxon>Bacillales</taxon>
        <taxon>Paenibacillaceae</taxon>
        <taxon>Paenibacillus</taxon>
    </lineage>
</organism>
<feature type="transmembrane region" description="Helical" evidence="1">
    <location>
        <begin position="29"/>
        <end position="47"/>
    </location>
</feature>
<name>A0A2V4WT91_PAEBA</name>
<protein>
    <submittedName>
        <fullName evidence="2">Uncharacterized protein</fullName>
    </submittedName>
</protein>
<evidence type="ECO:0000313" key="3">
    <source>
        <dbReference type="Proteomes" id="UP000247790"/>
    </source>
</evidence>